<comment type="caution">
    <text evidence="1">The sequence shown here is derived from an EMBL/GenBank/DDBJ whole genome shotgun (WGS) entry which is preliminary data.</text>
</comment>
<accession>A0ABS5VZ53</accession>
<dbReference type="EMBL" id="JAHFVK010000001">
    <property type="protein sequence ID" value="MBT2132800.1"/>
    <property type="molecule type" value="Genomic_DNA"/>
</dbReference>
<name>A0ABS5VZ53_9SPHN</name>
<sequence length="158" mass="16470">MPDLPDMTLTINVTVTGTVDASGNVSVSAQYAQAGSNPVSSNVVDSSGDINLNNMAYDSSSYNVDTDITVNLSGQITDASGNNVNFGFPATPSQAVVITRDGGGNSDINALPGNSLMQVIIDDNDDDGAGYSYCLQLWVETDPPNGHLVSLDPRIVNR</sequence>
<evidence type="ECO:0008006" key="3">
    <source>
        <dbReference type="Google" id="ProtNLM"/>
    </source>
</evidence>
<protein>
    <recommendedName>
        <fullName evidence="3">DUF5801 domain-containing protein</fullName>
    </recommendedName>
</protein>
<evidence type="ECO:0000313" key="2">
    <source>
        <dbReference type="Proteomes" id="UP000811255"/>
    </source>
</evidence>
<organism evidence="1 2">
    <name type="scientific">Croceibacterium selenioxidans</name>
    <dbReference type="NCBI Taxonomy" id="2838833"/>
    <lineage>
        <taxon>Bacteria</taxon>
        <taxon>Pseudomonadati</taxon>
        <taxon>Pseudomonadota</taxon>
        <taxon>Alphaproteobacteria</taxon>
        <taxon>Sphingomonadales</taxon>
        <taxon>Erythrobacteraceae</taxon>
        <taxon>Croceibacterium</taxon>
    </lineage>
</organism>
<reference evidence="1 2" key="1">
    <citation type="submission" date="2021-05" db="EMBL/GenBank/DDBJ databases">
        <title>Croceibacterium sp. LX-88 genome sequence.</title>
        <authorList>
            <person name="Luo X."/>
        </authorList>
    </citation>
    <scope>NUCLEOTIDE SEQUENCE [LARGE SCALE GENOMIC DNA]</scope>
    <source>
        <strain evidence="1 2">LX-88</strain>
    </source>
</reference>
<dbReference type="Proteomes" id="UP000811255">
    <property type="component" value="Unassembled WGS sequence"/>
</dbReference>
<keyword evidence="2" id="KW-1185">Reference proteome</keyword>
<dbReference type="RefSeq" id="WP_214533909.1">
    <property type="nucleotide sequence ID" value="NZ_JAHFVK010000001.1"/>
</dbReference>
<gene>
    <name evidence="1" type="ORF">KK137_00505</name>
</gene>
<proteinExistence type="predicted"/>
<evidence type="ECO:0000313" key="1">
    <source>
        <dbReference type="EMBL" id="MBT2132800.1"/>
    </source>
</evidence>